<dbReference type="Proteomes" id="UP000515163">
    <property type="component" value="Unplaced"/>
</dbReference>
<evidence type="ECO:0000256" key="8">
    <source>
        <dbReference type="ARBA" id="ARBA00023002"/>
    </source>
</evidence>
<evidence type="ECO:0000256" key="10">
    <source>
        <dbReference type="ARBA" id="ARBA00023098"/>
    </source>
</evidence>
<keyword evidence="11 15" id="KW-0472">Membrane</keyword>
<feature type="transmembrane region" description="Helical" evidence="15">
    <location>
        <begin position="207"/>
        <end position="227"/>
    </location>
</feature>
<evidence type="ECO:0000256" key="2">
    <source>
        <dbReference type="ARBA" id="ARBA00009295"/>
    </source>
</evidence>
<comment type="cofactor">
    <cofactor evidence="13">
        <name>Fe(2+)</name>
        <dbReference type="ChEBI" id="CHEBI:29033"/>
    </cofactor>
</comment>
<evidence type="ECO:0000256" key="5">
    <source>
        <dbReference type="ARBA" id="ARBA00022723"/>
    </source>
</evidence>
<dbReference type="PROSITE" id="PS00476">
    <property type="entry name" value="FATTY_ACID_DESATUR_1"/>
    <property type="match status" value="1"/>
</dbReference>
<feature type="region of interest" description="Disordered" evidence="14">
    <location>
        <begin position="1"/>
        <end position="29"/>
    </location>
</feature>
<dbReference type="CDD" id="cd03505">
    <property type="entry name" value="Delta9-FADS-like"/>
    <property type="match status" value="1"/>
</dbReference>
<dbReference type="InterPro" id="IPR001522">
    <property type="entry name" value="FADS-1_CS"/>
</dbReference>
<evidence type="ECO:0000256" key="9">
    <source>
        <dbReference type="ARBA" id="ARBA00023004"/>
    </source>
</evidence>
<dbReference type="Pfam" id="PF00487">
    <property type="entry name" value="FA_desaturase"/>
    <property type="match status" value="1"/>
</dbReference>
<dbReference type="GO" id="GO:0005506">
    <property type="term" value="F:iron ion binding"/>
    <property type="evidence" value="ECO:0007669"/>
    <property type="project" value="TreeGrafter"/>
</dbReference>
<gene>
    <name evidence="18" type="primary">LOC116300347</name>
</gene>
<dbReference type="PRINTS" id="PR00075">
    <property type="entry name" value="FACDDSATRASE"/>
</dbReference>
<keyword evidence="17" id="KW-1185">Reference proteome</keyword>
<dbReference type="KEGG" id="aten:116300347"/>
<dbReference type="OrthoDB" id="10260134at2759"/>
<keyword evidence="8 13" id="KW-0560">Oxidoreductase</keyword>
<feature type="transmembrane region" description="Helical" evidence="15">
    <location>
        <begin position="184"/>
        <end position="201"/>
    </location>
</feature>
<organism evidence="17 18">
    <name type="scientific">Actinia tenebrosa</name>
    <name type="common">Australian red waratah sea anemone</name>
    <dbReference type="NCBI Taxonomy" id="6105"/>
    <lineage>
        <taxon>Eukaryota</taxon>
        <taxon>Metazoa</taxon>
        <taxon>Cnidaria</taxon>
        <taxon>Anthozoa</taxon>
        <taxon>Hexacorallia</taxon>
        <taxon>Actiniaria</taxon>
        <taxon>Actiniidae</taxon>
        <taxon>Actinia</taxon>
    </lineage>
</organism>
<feature type="domain" description="Fatty acid desaturase" evidence="16">
    <location>
        <begin position="66"/>
        <end position="269"/>
    </location>
</feature>
<feature type="compositionally biased region" description="Polar residues" evidence="14">
    <location>
        <begin position="11"/>
        <end position="23"/>
    </location>
</feature>
<evidence type="ECO:0000256" key="15">
    <source>
        <dbReference type="SAM" id="Phobius"/>
    </source>
</evidence>
<feature type="transmembrane region" description="Helical" evidence="15">
    <location>
        <begin position="35"/>
        <end position="56"/>
    </location>
</feature>
<evidence type="ECO:0000256" key="13">
    <source>
        <dbReference type="RuleBase" id="RU000581"/>
    </source>
</evidence>
<dbReference type="InterPro" id="IPR005804">
    <property type="entry name" value="FA_desaturase_dom"/>
</dbReference>
<evidence type="ECO:0000256" key="3">
    <source>
        <dbReference type="ARBA" id="ARBA00022516"/>
    </source>
</evidence>
<dbReference type="PANTHER" id="PTHR11351">
    <property type="entry name" value="ACYL-COA DESATURASE"/>
    <property type="match status" value="1"/>
</dbReference>
<evidence type="ECO:0000259" key="16">
    <source>
        <dbReference type="Pfam" id="PF00487"/>
    </source>
</evidence>
<keyword evidence="12 13" id="KW-0275">Fatty acid biosynthesis</keyword>
<evidence type="ECO:0000256" key="14">
    <source>
        <dbReference type="SAM" id="MobiDB-lite"/>
    </source>
</evidence>
<dbReference type="GO" id="GO:0004768">
    <property type="term" value="F:stearoyl-CoA 9-desaturase activity"/>
    <property type="evidence" value="ECO:0007669"/>
    <property type="project" value="TreeGrafter"/>
</dbReference>
<evidence type="ECO:0000256" key="7">
    <source>
        <dbReference type="ARBA" id="ARBA00022989"/>
    </source>
</evidence>
<dbReference type="GeneID" id="116300347"/>
<dbReference type="FunCoup" id="A0A6P8IEB2">
    <property type="interactions" value="686"/>
</dbReference>
<name>A0A6P8IEB2_ACTTE</name>
<dbReference type="InterPro" id="IPR015876">
    <property type="entry name" value="Acyl-CoA_DS"/>
</dbReference>
<feature type="compositionally biased region" description="Basic and acidic residues" evidence="14">
    <location>
        <begin position="1"/>
        <end position="10"/>
    </location>
</feature>
<keyword evidence="9" id="KW-0408">Iron</keyword>
<feature type="transmembrane region" description="Helical" evidence="15">
    <location>
        <begin position="62"/>
        <end position="83"/>
    </location>
</feature>
<evidence type="ECO:0000256" key="1">
    <source>
        <dbReference type="ARBA" id="ARBA00004141"/>
    </source>
</evidence>
<evidence type="ECO:0000313" key="17">
    <source>
        <dbReference type="Proteomes" id="UP000515163"/>
    </source>
</evidence>
<dbReference type="RefSeq" id="XP_031565067.1">
    <property type="nucleotide sequence ID" value="XM_031709207.1"/>
</dbReference>
<evidence type="ECO:0000256" key="6">
    <source>
        <dbReference type="ARBA" id="ARBA00022832"/>
    </source>
</evidence>
<proteinExistence type="inferred from homology"/>
<keyword evidence="3 13" id="KW-0444">Lipid biosynthesis</keyword>
<protein>
    <submittedName>
        <fullName evidence="18">Stearoyl-CoA desaturase 5-like</fullName>
    </submittedName>
</protein>
<keyword evidence="5" id="KW-0479">Metal-binding</keyword>
<keyword evidence="4 13" id="KW-0812">Transmembrane</keyword>
<dbReference type="PANTHER" id="PTHR11351:SF31">
    <property type="entry name" value="DESATURASE 1, ISOFORM A-RELATED"/>
    <property type="match status" value="1"/>
</dbReference>
<evidence type="ECO:0000256" key="4">
    <source>
        <dbReference type="ARBA" id="ARBA00022692"/>
    </source>
</evidence>
<keyword evidence="10" id="KW-0443">Lipid metabolism</keyword>
<keyword evidence="7 15" id="KW-1133">Transmembrane helix</keyword>
<reference evidence="18" key="1">
    <citation type="submission" date="2025-08" db="UniProtKB">
        <authorList>
            <consortium name="RefSeq"/>
        </authorList>
    </citation>
    <scope>IDENTIFICATION</scope>
    <source>
        <tissue evidence="18">Tentacle</tissue>
    </source>
</reference>
<evidence type="ECO:0000313" key="18">
    <source>
        <dbReference type="RefSeq" id="XP_031565067.1"/>
    </source>
</evidence>
<comment type="domain">
    <text evidence="13">The histidine box domains are involved in binding the catalytic metal ions.</text>
</comment>
<keyword evidence="6" id="KW-0276">Fatty acid metabolism</keyword>
<dbReference type="GO" id="GO:0005789">
    <property type="term" value="C:endoplasmic reticulum membrane"/>
    <property type="evidence" value="ECO:0007669"/>
    <property type="project" value="TreeGrafter"/>
</dbReference>
<dbReference type="GO" id="GO:0006636">
    <property type="term" value="P:unsaturated fatty acid biosynthetic process"/>
    <property type="evidence" value="ECO:0007669"/>
    <property type="project" value="TreeGrafter"/>
</dbReference>
<evidence type="ECO:0000256" key="12">
    <source>
        <dbReference type="ARBA" id="ARBA00023160"/>
    </source>
</evidence>
<accession>A0A6P8IEB2</accession>
<dbReference type="AlphaFoldDB" id="A0A6P8IEB2"/>
<comment type="subcellular location">
    <subcellularLocation>
        <location evidence="1">Membrane</location>
        <topology evidence="1">Multi-pass membrane protein</topology>
    </subcellularLocation>
</comment>
<dbReference type="InParanoid" id="A0A6P8IEB2"/>
<evidence type="ECO:0000256" key="11">
    <source>
        <dbReference type="ARBA" id="ARBA00023136"/>
    </source>
</evidence>
<sequence>MAPCDSKETTQQENQASTPGKNDQQPEKKPFKRQIFWTNVAFMISLHSMALYGIVLFPRLKILTMLWVIMCHTMGILGITMGAHRLWSHRSYKAKWPLRLILVIFTSIAAQNDIFQWCRDHRVHHKCSETDGDPHNAKRGLFFSHIGWLLQRKHPDVITKGKRIDLSDLYADEMVMFQRRHYRLISLIACVVIPTIVPYLWRESLWLSYFTAFALRYVFTLNVTFCVNSFAHMFGNKPYDVNINPSENMLVSALTNGEGFHNYHHTFPQDYATSEFGTKGNFTTRVINFCARIGWVYDMKVTPREVIVKRMMRTGELRHTKSD</sequence>
<comment type="similarity">
    <text evidence="2 13">Belongs to the fatty acid desaturase type 1 family.</text>
</comment>